<sequence length="269" mass="30843">MTSNVDRFKNDLAKLIKLGDKLHLSMQLACFPDQLKQELKKQLKDKAEEFIKNLPSFDTEYQRWYSEALALLRQILPDRVADFCRHYEKPKTRKDITYDNYRIEDYLQGLNVTRGVYKEKVVSQDAAIPHFRQQLAIVEAAQGRFDSSLFDIRHMVQADLLDSELEAAEHLAKSKFFRAAGAVAGVVLERHLGEVCSDRKIAIGKKNPTISDFNEALKAESVIDIPQWRFIQHLGDIRNICDHAKTPDPTQEQVADLLSGVKKVIKTVY</sequence>
<dbReference type="RefSeq" id="WP_088925586.1">
    <property type="nucleotide sequence ID" value="NZ_CADFGW010000024.1"/>
</dbReference>
<evidence type="ECO:0000313" key="2">
    <source>
        <dbReference type="Proteomes" id="UP000196218"/>
    </source>
</evidence>
<comment type="caution">
    <text evidence="1">The sequence shown here is derived from an EMBL/GenBank/DDBJ whole genome shotgun (WGS) entry which is preliminary data.</text>
</comment>
<accession>A0ABD7LHN1</accession>
<dbReference type="Proteomes" id="UP000196218">
    <property type="component" value="Unassembled WGS sequence"/>
</dbReference>
<gene>
    <name evidence="1" type="ORF">UA18_01680</name>
</gene>
<reference evidence="1 2" key="1">
    <citation type="submission" date="2016-04" db="EMBL/GenBank/DDBJ databases">
        <authorList>
            <person name="Peeters C."/>
        </authorList>
    </citation>
    <scope>NUCLEOTIDE SEQUENCE [LARGE SCALE GENOMIC DNA]</scope>
    <source>
        <strain evidence="1">LMG 29311</strain>
    </source>
</reference>
<dbReference type="AlphaFoldDB" id="A0ABD7LHN1"/>
<protein>
    <recommendedName>
        <fullName evidence="3">DUF4145 domain-containing protein</fullName>
    </recommendedName>
</protein>
<proteinExistence type="predicted"/>
<organism evidence="1 2">
    <name type="scientific">Burkholderia multivorans</name>
    <dbReference type="NCBI Taxonomy" id="87883"/>
    <lineage>
        <taxon>Bacteria</taxon>
        <taxon>Pseudomonadati</taxon>
        <taxon>Pseudomonadota</taxon>
        <taxon>Betaproteobacteria</taxon>
        <taxon>Burkholderiales</taxon>
        <taxon>Burkholderiaceae</taxon>
        <taxon>Burkholderia</taxon>
        <taxon>Burkholderia cepacia complex</taxon>
    </lineage>
</organism>
<dbReference type="EMBL" id="FKJW01000003">
    <property type="protein sequence ID" value="SAK16936.1"/>
    <property type="molecule type" value="Genomic_DNA"/>
</dbReference>
<name>A0ABD7LHN1_9BURK</name>
<evidence type="ECO:0008006" key="3">
    <source>
        <dbReference type="Google" id="ProtNLM"/>
    </source>
</evidence>
<evidence type="ECO:0000313" key="1">
    <source>
        <dbReference type="EMBL" id="SAK16936.1"/>
    </source>
</evidence>